<evidence type="ECO:0000313" key="4">
    <source>
        <dbReference type="EMBL" id="EGG18206.1"/>
    </source>
</evidence>
<dbReference type="SUPFAM" id="SSF117839">
    <property type="entry name" value="WWE domain"/>
    <property type="match status" value="1"/>
</dbReference>
<dbReference type="AlphaFoldDB" id="F4Q1Q6"/>
<dbReference type="Gene3D" id="3.30.720.50">
    <property type="match status" value="1"/>
</dbReference>
<gene>
    <name evidence="4" type="ORF">DFA_03693</name>
</gene>
<evidence type="ECO:0000259" key="2">
    <source>
        <dbReference type="PROSITE" id="PS50172"/>
    </source>
</evidence>
<dbReference type="RefSeq" id="XP_004357029.1">
    <property type="nucleotide sequence ID" value="XM_004356974.1"/>
</dbReference>
<evidence type="ECO:0008006" key="6">
    <source>
        <dbReference type="Google" id="ProtNLM"/>
    </source>
</evidence>
<feature type="compositionally biased region" description="Low complexity" evidence="1">
    <location>
        <begin position="221"/>
        <end position="241"/>
    </location>
</feature>
<feature type="domain" description="WWE" evidence="3">
    <location>
        <begin position="1"/>
        <end position="82"/>
    </location>
</feature>
<dbReference type="GeneID" id="14870406"/>
<dbReference type="SUPFAM" id="SSF52113">
    <property type="entry name" value="BRCT domain"/>
    <property type="match status" value="1"/>
</dbReference>
<feature type="domain" description="BRCT" evidence="2">
    <location>
        <begin position="85"/>
        <end position="190"/>
    </location>
</feature>
<dbReference type="PROSITE" id="PS50918">
    <property type="entry name" value="WWE"/>
    <property type="match status" value="1"/>
</dbReference>
<dbReference type="Gene3D" id="3.40.50.10190">
    <property type="entry name" value="BRCT domain"/>
    <property type="match status" value="1"/>
</dbReference>
<protein>
    <recommendedName>
        <fullName evidence="6">WWE domain-containing protein</fullName>
    </recommendedName>
</protein>
<dbReference type="KEGG" id="dfa:DFA_03693"/>
<evidence type="ECO:0000313" key="5">
    <source>
        <dbReference type="Proteomes" id="UP000007797"/>
    </source>
</evidence>
<reference evidence="5" key="1">
    <citation type="journal article" date="2011" name="Genome Res.">
        <title>Phylogeny-wide analysis of social amoeba genomes highlights ancient origins for complex intercellular communication.</title>
        <authorList>
            <person name="Heidel A.J."/>
            <person name="Lawal H.M."/>
            <person name="Felder M."/>
            <person name="Schilde C."/>
            <person name="Helps N.R."/>
            <person name="Tunggal B."/>
            <person name="Rivero F."/>
            <person name="John U."/>
            <person name="Schleicher M."/>
            <person name="Eichinger L."/>
            <person name="Platzer M."/>
            <person name="Noegel A.A."/>
            <person name="Schaap P."/>
            <person name="Gloeckner G."/>
        </authorList>
    </citation>
    <scope>NUCLEOTIDE SEQUENCE [LARGE SCALE GENOMIC DNA]</scope>
    <source>
        <strain evidence="5">SH3</strain>
    </source>
</reference>
<sequence>MGWIWYWYNDQIWIPFDQKAIDGFEQEHAKGSKTIKVDGQRYLDLTLSYTDIVSNFNSITDKDLIGIQRRYDDPMKRRAVKRTLVADDFFKGIRFCSYQSYLGTSKSSKEYLAIVDEIREYKGKISTSITGKVKVDYVLYSKSDVTPTDEAEFNKYLSAVEGYNSEPVLEEFVAACVKAKKVVDTTPFLVKKKKLAPVKKSSSNLKSAVAAAPVTVAAVAPPTTTTTTSKSKTTTAAPAKDTSSKSKSKKTADGAYFLGESEWMGVCKSDDDVYPMTIKVESVEADTKNAGTSIVNGTIHWPTMSDAITKFKGTLKGHELKMEEYELVQGNDDEIELPNNYEASVYTDEIEGKVDDMTFSLKLTKSPPVSVLRLNSVYKGKATQYDNFKLRIESRDTTTTQIVHGEIEWPDYDNAIAIFKGKVHDNHIEVLKYDEGKVFGPEIAQCPFLIKVSYDDKLKPIFTIELD</sequence>
<dbReference type="InterPro" id="IPR037197">
    <property type="entry name" value="WWE_dom_sf"/>
</dbReference>
<keyword evidence="5" id="KW-1185">Reference proteome</keyword>
<dbReference type="InterPro" id="IPR001357">
    <property type="entry name" value="BRCT_dom"/>
</dbReference>
<organism evidence="4 5">
    <name type="scientific">Cavenderia fasciculata</name>
    <name type="common">Slime mold</name>
    <name type="synonym">Dictyostelium fasciculatum</name>
    <dbReference type="NCBI Taxonomy" id="261658"/>
    <lineage>
        <taxon>Eukaryota</taxon>
        <taxon>Amoebozoa</taxon>
        <taxon>Evosea</taxon>
        <taxon>Eumycetozoa</taxon>
        <taxon>Dictyostelia</taxon>
        <taxon>Acytosteliales</taxon>
        <taxon>Cavenderiaceae</taxon>
        <taxon>Cavenderia</taxon>
    </lineage>
</organism>
<name>F4Q1Q6_CACFS</name>
<dbReference type="InterPro" id="IPR036420">
    <property type="entry name" value="BRCT_dom_sf"/>
</dbReference>
<dbReference type="EMBL" id="GL883018">
    <property type="protein sequence ID" value="EGG18206.1"/>
    <property type="molecule type" value="Genomic_DNA"/>
</dbReference>
<evidence type="ECO:0000259" key="3">
    <source>
        <dbReference type="PROSITE" id="PS50918"/>
    </source>
</evidence>
<accession>F4Q1Q6</accession>
<dbReference type="PROSITE" id="PS50172">
    <property type="entry name" value="BRCT"/>
    <property type="match status" value="1"/>
</dbReference>
<dbReference type="OrthoDB" id="25974at2759"/>
<evidence type="ECO:0000256" key="1">
    <source>
        <dbReference type="SAM" id="MobiDB-lite"/>
    </source>
</evidence>
<dbReference type="STRING" id="1054147.F4Q1Q6"/>
<proteinExistence type="predicted"/>
<dbReference type="Proteomes" id="UP000007797">
    <property type="component" value="Unassembled WGS sequence"/>
</dbReference>
<dbReference type="OMA" id="EWAGVCT"/>
<feature type="region of interest" description="Disordered" evidence="1">
    <location>
        <begin position="221"/>
        <end position="248"/>
    </location>
</feature>
<dbReference type="InterPro" id="IPR004170">
    <property type="entry name" value="WWE_dom"/>
</dbReference>